<proteinExistence type="predicted"/>
<reference evidence="2" key="1">
    <citation type="submission" date="2022-11" db="UniProtKB">
        <authorList>
            <consortium name="WormBaseParasite"/>
        </authorList>
    </citation>
    <scope>IDENTIFICATION</scope>
</reference>
<evidence type="ECO:0000313" key="2">
    <source>
        <dbReference type="WBParaSite" id="jg12568"/>
    </source>
</evidence>
<protein>
    <submittedName>
        <fullName evidence="2">Uncharacterized protein</fullName>
    </submittedName>
</protein>
<sequence>MVFVGKINNYLWWVLKPDRPDWKLMMMMLMAQPPMKFSFAGCIVCCFANTSGHHQQNIPIGIQRFDKVRVNNKNFDKVKNLHVNWYSAAIKALLGQLGKDLYGKLGKNEKKALSACLNRIDDKRDLVESARCLVKTRKQYLMLKREEIIDEIINAQRQNEDGWIGGFRTRRSAARHERMPNNNDLAMNNLRLAHKLISDQPARRNKFQLSKISQNTEKWTVKQASKMPILQSSVEKSPVARVANIVSSFTSFQPTTEKTKLQMWPVVVAGSSGRPCTTHFST</sequence>
<accession>A0A915CUM8</accession>
<evidence type="ECO:0000313" key="1">
    <source>
        <dbReference type="Proteomes" id="UP000887574"/>
    </source>
</evidence>
<dbReference type="Proteomes" id="UP000887574">
    <property type="component" value="Unplaced"/>
</dbReference>
<keyword evidence="1" id="KW-1185">Reference proteome</keyword>
<organism evidence="1 2">
    <name type="scientific">Ditylenchus dipsaci</name>
    <dbReference type="NCBI Taxonomy" id="166011"/>
    <lineage>
        <taxon>Eukaryota</taxon>
        <taxon>Metazoa</taxon>
        <taxon>Ecdysozoa</taxon>
        <taxon>Nematoda</taxon>
        <taxon>Chromadorea</taxon>
        <taxon>Rhabditida</taxon>
        <taxon>Tylenchina</taxon>
        <taxon>Tylenchomorpha</taxon>
        <taxon>Sphaerularioidea</taxon>
        <taxon>Anguinidae</taxon>
        <taxon>Anguininae</taxon>
        <taxon>Ditylenchus</taxon>
    </lineage>
</organism>
<dbReference type="AlphaFoldDB" id="A0A915CUM8"/>
<dbReference type="WBParaSite" id="jg12568">
    <property type="protein sequence ID" value="jg12568"/>
    <property type="gene ID" value="jg12568"/>
</dbReference>
<name>A0A915CUM8_9BILA</name>